<keyword evidence="5" id="KW-0539">Nucleus</keyword>
<dbReference type="Proteomes" id="UP001212997">
    <property type="component" value="Unassembled WGS sequence"/>
</dbReference>
<evidence type="ECO:0000256" key="5">
    <source>
        <dbReference type="ARBA" id="ARBA00023242"/>
    </source>
</evidence>
<feature type="compositionally biased region" description="Acidic residues" evidence="6">
    <location>
        <begin position="45"/>
        <end position="55"/>
    </location>
</feature>
<keyword evidence="8" id="KW-1185">Reference proteome</keyword>
<proteinExistence type="predicted"/>
<evidence type="ECO:0000313" key="8">
    <source>
        <dbReference type="Proteomes" id="UP001212997"/>
    </source>
</evidence>
<keyword evidence="2" id="KW-0690">Ribosome biogenesis</keyword>
<comment type="caution">
    <text evidence="7">The sequence shown here is derived from an EMBL/GenBank/DDBJ whole genome shotgun (WGS) entry which is preliminary data.</text>
</comment>
<feature type="region of interest" description="Disordered" evidence="6">
    <location>
        <begin position="451"/>
        <end position="486"/>
    </location>
</feature>
<protein>
    <submittedName>
        <fullName evidence="7">Uncharacterized protein</fullName>
    </submittedName>
</protein>
<feature type="compositionally biased region" description="Acidic residues" evidence="6">
    <location>
        <begin position="209"/>
        <end position="222"/>
    </location>
</feature>
<keyword evidence="4" id="KW-0694">RNA-binding</keyword>
<gene>
    <name evidence="7" type="ORF">NLI96_g8366</name>
</gene>
<keyword evidence="3" id="KW-0698">rRNA processing</keyword>
<dbReference type="GO" id="GO:0005732">
    <property type="term" value="C:sno(s)RNA-containing ribonucleoprotein complex"/>
    <property type="evidence" value="ECO:0007669"/>
    <property type="project" value="InterPro"/>
</dbReference>
<feature type="compositionally biased region" description="Basic and acidic residues" evidence="6">
    <location>
        <begin position="289"/>
        <end position="307"/>
    </location>
</feature>
<organism evidence="7 8">
    <name type="scientific">Meripilus lineatus</name>
    <dbReference type="NCBI Taxonomy" id="2056292"/>
    <lineage>
        <taxon>Eukaryota</taxon>
        <taxon>Fungi</taxon>
        <taxon>Dikarya</taxon>
        <taxon>Basidiomycota</taxon>
        <taxon>Agaricomycotina</taxon>
        <taxon>Agaricomycetes</taxon>
        <taxon>Polyporales</taxon>
        <taxon>Meripilaceae</taxon>
        <taxon>Meripilus</taxon>
    </lineage>
</organism>
<feature type="compositionally biased region" description="Basic and acidic residues" evidence="6">
    <location>
        <begin position="103"/>
        <end position="113"/>
    </location>
</feature>
<feature type="compositionally biased region" description="Low complexity" evidence="6">
    <location>
        <begin position="79"/>
        <end position="95"/>
    </location>
</feature>
<feature type="region of interest" description="Disordered" evidence="6">
    <location>
        <begin position="43"/>
        <end position="133"/>
    </location>
</feature>
<reference evidence="7" key="1">
    <citation type="submission" date="2022-07" db="EMBL/GenBank/DDBJ databases">
        <title>Genome Sequence of Physisporinus lineatus.</title>
        <authorList>
            <person name="Buettner E."/>
        </authorList>
    </citation>
    <scope>NUCLEOTIDE SEQUENCE</scope>
    <source>
        <strain evidence="7">VT162</strain>
    </source>
</reference>
<dbReference type="EMBL" id="JANAWD010000376">
    <property type="protein sequence ID" value="KAJ3480421.1"/>
    <property type="molecule type" value="Genomic_DNA"/>
</dbReference>
<evidence type="ECO:0000256" key="3">
    <source>
        <dbReference type="ARBA" id="ARBA00022552"/>
    </source>
</evidence>
<accession>A0AAD5UXH7</accession>
<dbReference type="PANTHER" id="PTHR31633:SF1">
    <property type="entry name" value="H_ACA RIBONUCLEOPROTEIN COMPLEX NON-CORE SUBUNIT NAF1"/>
    <property type="match status" value="1"/>
</dbReference>
<evidence type="ECO:0000256" key="2">
    <source>
        <dbReference type="ARBA" id="ARBA00022517"/>
    </source>
</evidence>
<dbReference type="InterPro" id="IPR040309">
    <property type="entry name" value="Naf1"/>
</dbReference>
<dbReference type="GO" id="GO:0006364">
    <property type="term" value="P:rRNA processing"/>
    <property type="evidence" value="ECO:0007669"/>
    <property type="project" value="UniProtKB-KW"/>
</dbReference>
<feature type="region of interest" description="Disordered" evidence="6">
    <location>
        <begin position="199"/>
        <end position="414"/>
    </location>
</feature>
<dbReference type="GO" id="GO:0003723">
    <property type="term" value="F:RNA binding"/>
    <property type="evidence" value="ECO:0007669"/>
    <property type="project" value="UniProtKB-KW"/>
</dbReference>
<feature type="compositionally biased region" description="Polar residues" evidence="6">
    <location>
        <begin position="467"/>
        <end position="486"/>
    </location>
</feature>
<comment type="subcellular location">
    <subcellularLocation>
        <location evidence="1">Nucleus</location>
    </subcellularLocation>
</comment>
<evidence type="ECO:0000256" key="4">
    <source>
        <dbReference type="ARBA" id="ARBA00022884"/>
    </source>
</evidence>
<evidence type="ECO:0000256" key="6">
    <source>
        <dbReference type="SAM" id="MobiDB-lite"/>
    </source>
</evidence>
<dbReference type="PANTHER" id="PTHR31633">
    <property type="entry name" value="H/ACA RIBONUCLEOPROTEIN COMPLEX NON-CORE SUBUNIT NAF1"/>
    <property type="match status" value="1"/>
</dbReference>
<dbReference type="AlphaFoldDB" id="A0AAD5UXH7"/>
<dbReference type="GO" id="GO:0005634">
    <property type="term" value="C:nucleus"/>
    <property type="evidence" value="ECO:0007669"/>
    <property type="project" value="UniProtKB-SubCell"/>
</dbReference>
<evidence type="ECO:0000256" key="1">
    <source>
        <dbReference type="ARBA" id="ARBA00004123"/>
    </source>
</evidence>
<sequence length="486" mass="53215">MEEDHEFKMPSMIPQDLQLIQDLIGDDIPKPLPIISATAKIEVEASSDDDSDSEKEVEANILGGIEDEEDSDRQKVPPSESTSDSESSMDASSDSDSSDDEGESKLRVVKDEALAVDDDEESGPAITSEAQVRTKNEVVDSDVVVPDIEEIPTTERLEKVRFSQKFPLDAEKVKVSREVFHVPTRSKFVFVNQIKAFKGSDASNAHDEEPGDDELDFSDDEAERAHKRAMEQRPYDDPYSDTYGIEEVPPSSSTKSPRSESSRDPPTTFSPPRGRGRGSMYSRDFSGGRQDRGRGRGRDRQRPDRGRGRGRGGQRRNSEDTRRRSSFSSHSEQNAPVPRSLSPTSLAIARATGQYADGSSFAPAPTDYEPYPQDTQGYSPVSGLENGWGYPSYPGHQSSSYYSNSGDYQTGFDQPQQYVQPHINPRFASAFGFGVGGAGFSQPAQYGYDQYGGGEYGYSEGDGWQTGDGTNADSGLPPSYSSGNLS</sequence>
<name>A0AAD5UXH7_9APHY</name>
<dbReference type="GO" id="GO:0000493">
    <property type="term" value="P:box H/ACA snoRNP assembly"/>
    <property type="evidence" value="ECO:0007669"/>
    <property type="project" value="InterPro"/>
</dbReference>
<feature type="compositionally biased region" description="Polar residues" evidence="6">
    <location>
        <begin position="395"/>
        <end position="414"/>
    </location>
</feature>
<evidence type="ECO:0000313" key="7">
    <source>
        <dbReference type="EMBL" id="KAJ3480421.1"/>
    </source>
</evidence>